<dbReference type="EC" id="6.3.4.19" evidence="1"/>
<keyword evidence="2" id="KW-0963">Cytoplasm</keyword>
<dbReference type="GO" id="GO:0008033">
    <property type="term" value="P:tRNA processing"/>
    <property type="evidence" value="ECO:0007669"/>
    <property type="project" value="UniProtKB-KW"/>
</dbReference>
<evidence type="ECO:0000256" key="3">
    <source>
        <dbReference type="ARBA" id="ARBA00022598"/>
    </source>
</evidence>
<keyword evidence="6" id="KW-0067">ATP-binding</keyword>
<dbReference type="InterPro" id="IPR014729">
    <property type="entry name" value="Rossmann-like_a/b/a_fold"/>
</dbReference>
<evidence type="ECO:0000256" key="4">
    <source>
        <dbReference type="ARBA" id="ARBA00022694"/>
    </source>
</evidence>
<dbReference type="AlphaFoldDB" id="A0A512M9P9"/>
<reference evidence="10 11" key="1">
    <citation type="submission" date="2019-07" db="EMBL/GenBank/DDBJ databases">
        <title>Whole genome shotgun sequence of Brevifollis gellanilyticus NBRC 108608.</title>
        <authorList>
            <person name="Hosoyama A."/>
            <person name="Uohara A."/>
            <person name="Ohji S."/>
            <person name="Ichikawa N."/>
        </authorList>
    </citation>
    <scope>NUCLEOTIDE SEQUENCE [LARGE SCALE GENOMIC DNA]</scope>
    <source>
        <strain evidence="10 11">NBRC 108608</strain>
    </source>
</reference>
<evidence type="ECO:0000256" key="1">
    <source>
        <dbReference type="ARBA" id="ARBA00013267"/>
    </source>
</evidence>
<gene>
    <name evidence="10" type="ORF">BGE01nite_27580</name>
</gene>
<evidence type="ECO:0000259" key="8">
    <source>
        <dbReference type="Pfam" id="PF01171"/>
    </source>
</evidence>
<feature type="domain" description="tRNA(Ile)-lysidine/2-thiocytidine synthase N-terminal" evidence="8">
    <location>
        <begin position="9"/>
        <end position="122"/>
    </location>
</feature>
<evidence type="ECO:0000256" key="7">
    <source>
        <dbReference type="ARBA" id="ARBA00048539"/>
    </source>
</evidence>
<evidence type="ECO:0000256" key="6">
    <source>
        <dbReference type="ARBA" id="ARBA00022840"/>
    </source>
</evidence>
<dbReference type="NCBIfam" id="TIGR02432">
    <property type="entry name" value="lysidine_TilS_N"/>
    <property type="match status" value="1"/>
</dbReference>
<dbReference type="PANTHER" id="PTHR43033">
    <property type="entry name" value="TRNA(ILE)-LYSIDINE SYNTHASE-RELATED"/>
    <property type="match status" value="1"/>
</dbReference>
<dbReference type="Gene3D" id="1.20.59.20">
    <property type="match status" value="1"/>
</dbReference>
<dbReference type="PANTHER" id="PTHR43033:SF1">
    <property type="entry name" value="TRNA(ILE)-LYSIDINE SYNTHASE-RELATED"/>
    <property type="match status" value="1"/>
</dbReference>
<proteinExistence type="predicted"/>
<comment type="caution">
    <text evidence="10">The sequence shown here is derived from an EMBL/GenBank/DDBJ whole genome shotgun (WGS) entry which is preliminary data.</text>
</comment>
<keyword evidence="4" id="KW-0819">tRNA processing</keyword>
<dbReference type="EMBL" id="BKAG01000018">
    <property type="protein sequence ID" value="GEP43467.1"/>
    <property type="molecule type" value="Genomic_DNA"/>
</dbReference>
<dbReference type="InterPro" id="IPR012795">
    <property type="entry name" value="tRNA_Ile_lys_synt_N"/>
</dbReference>
<feature type="domain" description="tRNA(Ile)-lysidine synthase substrate-binding" evidence="9">
    <location>
        <begin position="178"/>
        <end position="240"/>
    </location>
</feature>
<evidence type="ECO:0000256" key="5">
    <source>
        <dbReference type="ARBA" id="ARBA00022741"/>
    </source>
</evidence>
<dbReference type="InterPro" id="IPR011063">
    <property type="entry name" value="TilS/TtcA_N"/>
</dbReference>
<dbReference type="Pfam" id="PF01171">
    <property type="entry name" value="ATP_bind_3"/>
    <property type="match status" value="1"/>
</dbReference>
<dbReference type="SUPFAM" id="SSF82829">
    <property type="entry name" value="MesJ substrate recognition domain-like"/>
    <property type="match status" value="1"/>
</dbReference>
<name>A0A512M9P9_9BACT</name>
<dbReference type="GO" id="GO:0032267">
    <property type="term" value="F:tRNA(Ile)-lysidine synthase activity"/>
    <property type="evidence" value="ECO:0007669"/>
    <property type="project" value="UniProtKB-EC"/>
</dbReference>
<dbReference type="InterPro" id="IPR012094">
    <property type="entry name" value="tRNA_Ile_lys_synt"/>
</dbReference>
<dbReference type="Gene3D" id="3.40.50.620">
    <property type="entry name" value="HUPs"/>
    <property type="match status" value="1"/>
</dbReference>
<dbReference type="GO" id="GO:0005737">
    <property type="term" value="C:cytoplasm"/>
    <property type="evidence" value="ECO:0007669"/>
    <property type="project" value="InterPro"/>
</dbReference>
<keyword evidence="3" id="KW-0436">Ligase</keyword>
<dbReference type="Proteomes" id="UP000321577">
    <property type="component" value="Unassembled WGS sequence"/>
</dbReference>
<evidence type="ECO:0000313" key="10">
    <source>
        <dbReference type="EMBL" id="GEP43467.1"/>
    </source>
</evidence>
<dbReference type="CDD" id="cd01992">
    <property type="entry name" value="TilS_N"/>
    <property type="match status" value="1"/>
</dbReference>
<evidence type="ECO:0000313" key="11">
    <source>
        <dbReference type="Proteomes" id="UP000321577"/>
    </source>
</evidence>
<accession>A0A512M9P9</accession>
<dbReference type="SUPFAM" id="SSF52402">
    <property type="entry name" value="Adenine nucleotide alpha hydrolases-like"/>
    <property type="match status" value="1"/>
</dbReference>
<evidence type="ECO:0000256" key="2">
    <source>
        <dbReference type="ARBA" id="ARBA00022490"/>
    </source>
</evidence>
<comment type="catalytic activity">
    <reaction evidence="7">
        <text>cytidine(34) in tRNA(Ile2) + L-lysine + ATP = lysidine(34) in tRNA(Ile2) + AMP + diphosphate + H(+)</text>
        <dbReference type="Rhea" id="RHEA:43744"/>
        <dbReference type="Rhea" id="RHEA-COMP:10625"/>
        <dbReference type="Rhea" id="RHEA-COMP:10670"/>
        <dbReference type="ChEBI" id="CHEBI:15378"/>
        <dbReference type="ChEBI" id="CHEBI:30616"/>
        <dbReference type="ChEBI" id="CHEBI:32551"/>
        <dbReference type="ChEBI" id="CHEBI:33019"/>
        <dbReference type="ChEBI" id="CHEBI:82748"/>
        <dbReference type="ChEBI" id="CHEBI:83665"/>
        <dbReference type="ChEBI" id="CHEBI:456215"/>
        <dbReference type="EC" id="6.3.4.19"/>
    </reaction>
</comment>
<keyword evidence="5" id="KW-0547">Nucleotide-binding</keyword>
<organism evidence="10 11">
    <name type="scientific">Brevifollis gellanilyticus</name>
    <dbReference type="NCBI Taxonomy" id="748831"/>
    <lineage>
        <taxon>Bacteria</taxon>
        <taxon>Pseudomonadati</taxon>
        <taxon>Verrucomicrobiota</taxon>
        <taxon>Verrucomicrobiia</taxon>
        <taxon>Verrucomicrobiales</taxon>
        <taxon>Verrucomicrobiaceae</taxon>
    </lineage>
</organism>
<dbReference type="InterPro" id="IPR015262">
    <property type="entry name" value="tRNA_Ile_lys_synt_subst-bd"/>
</dbReference>
<protein>
    <recommendedName>
        <fullName evidence="1">tRNA(Ile)-lysidine synthetase</fullName>
        <ecNumber evidence="1">6.3.4.19</ecNumber>
    </recommendedName>
</protein>
<sequence length="247" mass="28046">MDVAAYGKAHRLSMETTGRLLRHDFLSEMAVKHGTQTVFVAHHADDQAETILANICRGTSISGLSGMQYEGFLFHQGQRLQLLRPLIDWRRSDIDAYIQEHGLSFREDSSNKTRGPRRNRLRLDVLPLLNQIFERDVSPIIARLGSLATLDDDALQSQADRLLETFLNTDRSLRITPELKQEHPALLLRLLRQWLVSVHHLKNIGFAEVELAFDMLQPGGPAKINLPGNRHLRRKAGRLWIGDVRAG</sequence>
<keyword evidence="11" id="KW-1185">Reference proteome</keyword>
<evidence type="ECO:0000259" key="9">
    <source>
        <dbReference type="Pfam" id="PF09179"/>
    </source>
</evidence>
<dbReference type="Pfam" id="PF09179">
    <property type="entry name" value="TilS"/>
    <property type="match status" value="1"/>
</dbReference>
<dbReference type="GO" id="GO:0005524">
    <property type="term" value="F:ATP binding"/>
    <property type="evidence" value="ECO:0007669"/>
    <property type="project" value="UniProtKB-KW"/>
</dbReference>